<proteinExistence type="predicted"/>
<evidence type="ECO:0000313" key="1">
    <source>
        <dbReference type="EMBL" id="KRY02166.1"/>
    </source>
</evidence>
<dbReference type="InParanoid" id="A0A0V0YPT6"/>
<dbReference type="EMBL" id="JYDH01006511">
    <property type="protein sequence ID" value="KRY02166.1"/>
    <property type="molecule type" value="Genomic_DNA"/>
</dbReference>
<gene>
    <name evidence="1" type="ORF">T01_11021</name>
</gene>
<organism evidence="1 2">
    <name type="scientific">Trichinella spiralis</name>
    <name type="common">Trichina worm</name>
    <dbReference type="NCBI Taxonomy" id="6334"/>
    <lineage>
        <taxon>Eukaryota</taxon>
        <taxon>Metazoa</taxon>
        <taxon>Ecdysozoa</taxon>
        <taxon>Nematoda</taxon>
        <taxon>Enoplea</taxon>
        <taxon>Dorylaimia</taxon>
        <taxon>Trichinellida</taxon>
        <taxon>Trichinellidae</taxon>
        <taxon>Trichinella</taxon>
    </lineage>
</organism>
<name>A0A0V0YPT6_TRISP</name>
<dbReference type="Proteomes" id="UP000054776">
    <property type="component" value="Unassembled WGS sequence"/>
</dbReference>
<keyword evidence="2" id="KW-1185">Reference proteome</keyword>
<dbReference type="AlphaFoldDB" id="A0A0V0YPT6"/>
<comment type="caution">
    <text evidence="1">The sequence shown here is derived from an EMBL/GenBank/DDBJ whole genome shotgun (WGS) entry which is preliminary data.</text>
</comment>
<evidence type="ECO:0000313" key="2">
    <source>
        <dbReference type="Proteomes" id="UP000054776"/>
    </source>
</evidence>
<reference evidence="1 2" key="1">
    <citation type="submission" date="2015-01" db="EMBL/GenBank/DDBJ databases">
        <title>Evolution of Trichinella species and genotypes.</title>
        <authorList>
            <person name="Korhonen P.K."/>
            <person name="Edoardo P."/>
            <person name="Giuseppe L.R."/>
            <person name="Gasser R.B."/>
        </authorList>
    </citation>
    <scope>NUCLEOTIDE SEQUENCE [LARGE SCALE GENOMIC DNA]</scope>
    <source>
        <strain evidence="1">ISS3</strain>
    </source>
</reference>
<sequence length="30" mass="3433">MAVSATPDCPVVEKMETRHCMDQMADRKDH</sequence>
<protein>
    <submittedName>
        <fullName evidence="1">Uncharacterized protein</fullName>
    </submittedName>
</protein>
<accession>A0A0V0YPT6</accession>